<proteinExistence type="predicted"/>
<dbReference type="Proteomes" id="UP000224974">
    <property type="component" value="Unassembled WGS sequence"/>
</dbReference>
<dbReference type="RefSeq" id="WP_029095644.1">
    <property type="nucleotide sequence ID" value="NZ_CAADJA010000002.1"/>
</dbReference>
<name>A0A2C6DJK5_9GAMM</name>
<evidence type="ECO:0000313" key="3">
    <source>
        <dbReference type="Proteomes" id="UP000224974"/>
    </source>
</evidence>
<sequence>MVIAFSGETEFIQRLNSGRFNGRIHSVFNKVINISDADNNQLYTIGCRSVDNAPNTLVINLNNLNELNLFQHQPVFINHNKLVVNHQLSVSFERVNLWRCELPEYISHHRVIEQSINLLTERIEQQGIGGGIKAITDREITPFEQQMLVQLSLATRELISCLARGDMAQIAPWVNRCVGLGIGLTPAGDDFLVGLCAVLAMPGNPARGCLSQLYQAISQCGSQTNPISYMAISKAAQGLVRESIVDLLVAMVGGNKNHLIAKIDAVLKIGSTSGTDIATGMLAGLELSQKLGEATCLQK</sequence>
<dbReference type="OrthoDB" id="4933449at2"/>
<dbReference type="EMBL" id="PDDX01000001">
    <property type="protein sequence ID" value="PHI29397.1"/>
    <property type="molecule type" value="Genomic_DNA"/>
</dbReference>
<accession>A0A2C6DJK5</accession>
<reference evidence="1" key="2">
    <citation type="submission" date="2017-09" db="EMBL/GenBank/DDBJ databases">
        <title>FDA dAtabase for Regulatory Grade micrObial Sequences (FDA-ARGOS): Supporting development and validation of Infectious Disease Dx tests.</title>
        <authorList>
            <person name="Minogue T."/>
            <person name="Wolcott M."/>
            <person name="Wasieloski L."/>
            <person name="Aguilar W."/>
            <person name="Moore D."/>
            <person name="Tallon L.J."/>
            <person name="Sadzewicz L."/>
            <person name="Ott S."/>
            <person name="Zhao X."/>
            <person name="Nagaraj S."/>
            <person name="Vavikolanu K."/>
            <person name="Aluvathingal J."/>
            <person name="Nadendla S."/>
            <person name="Sichtig H."/>
        </authorList>
    </citation>
    <scope>NUCLEOTIDE SEQUENCE</scope>
    <source>
        <strain evidence="1">FDAARGOS_387</strain>
    </source>
</reference>
<dbReference type="STRING" id="1111728.GCA_000427805_03572"/>
<evidence type="ECO:0000313" key="2">
    <source>
        <dbReference type="EMBL" id="VFS47649.1"/>
    </source>
</evidence>
<dbReference type="EMBL" id="CAADJA010000002">
    <property type="protein sequence ID" value="VFS47649.1"/>
    <property type="molecule type" value="Genomic_DNA"/>
</dbReference>
<dbReference type="AlphaFoldDB" id="A0A2C6DJK5"/>
<reference evidence="3" key="1">
    <citation type="submission" date="2017-09" db="EMBL/GenBank/DDBJ databases">
        <title>FDA dAtabase for Regulatory Grade micrObial Sequences (FDA-ARGOS): Supporting development and validation of Infectious Disease Dx tests.</title>
        <authorList>
            <person name="Minogue T."/>
            <person name="Wolcott M."/>
            <person name="Wasieloski L."/>
            <person name="Aguilar W."/>
            <person name="Moore D."/>
            <person name="Tallon L."/>
            <person name="Sadzewicz L."/>
            <person name="Ott S."/>
            <person name="Zhao X."/>
            <person name="Nagaraj S."/>
            <person name="Vavikolanu K."/>
            <person name="Aluvathingal J."/>
            <person name="Nadendla S."/>
            <person name="Sichtig H."/>
        </authorList>
    </citation>
    <scope>NUCLEOTIDE SEQUENCE [LARGE SCALE GENOMIC DNA]</scope>
    <source>
        <strain evidence="3">FDAARGOS_387</strain>
    </source>
</reference>
<protein>
    <submittedName>
        <fullName evidence="1">DUF2877 domain-containing protein</fullName>
    </submittedName>
    <submittedName>
        <fullName evidence="2">Protein of uncharacterized function (DUF2877)</fullName>
    </submittedName>
</protein>
<keyword evidence="3" id="KW-1185">Reference proteome</keyword>
<evidence type="ECO:0000313" key="4">
    <source>
        <dbReference type="Proteomes" id="UP000373449"/>
    </source>
</evidence>
<dbReference type="InterPro" id="IPR021530">
    <property type="entry name" value="AllH-like"/>
</dbReference>
<organism evidence="1 3">
    <name type="scientific">Budvicia aquatica</name>
    <dbReference type="NCBI Taxonomy" id="82979"/>
    <lineage>
        <taxon>Bacteria</taxon>
        <taxon>Pseudomonadati</taxon>
        <taxon>Pseudomonadota</taxon>
        <taxon>Gammaproteobacteria</taxon>
        <taxon>Enterobacterales</taxon>
        <taxon>Budviciaceae</taxon>
        <taxon>Budvicia</taxon>
    </lineage>
</organism>
<gene>
    <name evidence="1" type="ORF">CRN84_08670</name>
    <name evidence="2" type="ORF">NCTC12282_02587</name>
</gene>
<evidence type="ECO:0000313" key="1">
    <source>
        <dbReference type="EMBL" id="PHI29397.1"/>
    </source>
</evidence>
<reference evidence="2 4" key="3">
    <citation type="submission" date="2019-03" db="EMBL/GenBank/DDBJ databases">
        <authorList>
            <consortium name="Pathogen Informatics"/>
        </authorList>
    </citation>
    <scope>NUCLEOTIDE SEQUENCE [LARGE SCALE GENOMIC DNA]</scope>
    <source>
        <strain evidence="2 4">NCTC12282</strain>
    </source>
</reference>
<dbReference type="Pfam" id="PF11392">
    <property type="entry name" value="AllH"/>
    <property type="match status" value="1"/>
</dbReference>
<dbReference type="Proteomes" id="UP000373449">
    <property type="component" value="Unassembled WGS sequence"/>
</dbReference>